<feature type="transmembrane region" description="Helical" evidence="1">
    <location>
        <begin position="406"/>
        <end position="425"/>
    </location>
</feature>
<dbReference type="Proteomes" id="UP000462066">
    <property type="component" value="Unassembled WGS sequence"/>
</dbReference>
<keyword evidence="1" id="KW-1133">Transmembrane helix</keyword>
<feature type="transmembrane region" description="Helical" evidence="1">
    <location>
        <begin position="191"/>
        <end position="224"/>
    </location>
</feature>
<keyword evidence="1" id="KW-0472">Membrane</keyword>
<feature type="transmembrane region" description="Helical" evidence="1">
    <location>
        <begin position="107"/>
        <end position="131"/>
    </location>
</feature>
<keyword evidence="1" id="KW-0812">Transmembrane</keyword>
<dbReference type="EMBL" id="MWIP01000002">
    <property type="protein sequence ID" value="KAF1687512.1"/>
    <property type="molecule type" value="Genomic_DNA"/>
</dbReference>
<comment type="caution">
    <text evidence="2">The sequence shown here is derived from an EMBL/GenBank/DDBJ whole genome shotgun (WGS) entry which is preliminary data.</text>
</comment>
<accession>A0A7V8K7Q8</accession>
<evidence type="ECO:0000313" key="2">
    <source>
        <dbReference type="EMBL" id="KAF1687512.1"/>
    </source>
</evidence>
<organism evidence="2 3">
    <name type="scientific">Pseudoxanthomonas broegbernensis</name>
    <dbReference type="NCBI Taxonomy" id="83619"/>
    <lineage>
        <taxon>Bacteria</taxon>
        <taxon>Pseudomonadati</taxon>
        <taxon>Pseudomonadota</taxon>
        <taxon>Gammaproteobacteria</taxon>
        <taxon>Lysobacterales</taxon>
        <taxon>Lysobacteraceae</taxon>
        <taxon>Pseudoxanthomonas</taxon>
    </lineage>
</organism>
<proteinExistence type="predicted"/>
<gene>
    <name evidence="2" type="ORF">B1992_02260</name>
</gene>
<evidence type="ECO:0000256" key="1">
    <source>
        <dbReference type="SAM" id="Phobius"/>
    </source>
</evidence>
<dbReference type="RefSeq" id="WP_162309839.1">
    <property type="nucleotide sequence ID" value="NZ_JACHGU010000002.1"/>
</dbReference>
<feature type="transmembrane region" description="Helical" evidence="1">
    <location>
        <begin position="346"/>
        <end position="369"/>
    </location>
</feature>
<name>A0A7V8K7Q8_9GAMM</name>
<feature type="transmembrane region" description="Helical" evidence="1">
    <location>
        <begin position="236"/>
        <end position="253"/>
    </location>
</feature>
<feature type="transmembrane region" description="Helical" evidence="1">
    <location>
        <begin position="375"/>
        <end position="394"/>
    </location>
</feature>
<feature type="transmembrane region" description="Helical" evidence="1">
    <location>
        <begin position="143"/>
        <end position="162"/>
    </location>
</feature>
<reference evidence="2 3" key="1">
    <citation type="submission" date="2017-10" db="EMBL/GenBank/DDBJ databases">
        <title>Whole genome sequencing of Pseudoxanthomonas broegbernensis DSM 12573(T).</title>
        <authorList>
            <person name="Kumar S."/>
            <person name="Bansal K."/>
            <person name="Kaur A."/>
            <person name="Patil P."/>
            <person name="Sharma S."/>
            <person name="Patil P.B."/>
        </authorList>
    </citation>
    <scope>NUCLEOTIDE SEQUENCE [LARGE SCALE GENOMIC DNA]</scope>
    <source>
        <strain evidence="2 3">DSM 12573</strain>
    </source>
</reference>
<keyword evidence="3" id="KW-1185">Reference proteome</keyword>
<dbReference type="AlphaFoldDB" id="A0A7V8K7Q8"/>
<feature type="transmembrane region" description="Helical" evidence="1">
    <location>
        <begin position="316"/>
        <end position="334"/>
    </location>
</feature>
<evidence type="ECO:0008006" key="4">
    <source>
        <dbReference type="Google" id="ProtNLM"/>
    </source>
</evidence>
<sequence>MSAASRGSRLQRTAARTGRALERRFGFRSRRGVLAATLGVAALCALLSLLRGQDANWDLRNYHLHNAWSLLQGRIGLDLAPAQLQSYFVPLLDVPYYLLVQHFPAPVAGAALGLLHGLAFLPLAWIAWRVLGGDPRRDRRAPLLALAGLASAAFLSELGNTMGDNSTAPLVLGALALALPGGDGRWRGMRLFAAGGLLGLAVGLKLTNAGYAVALGLAVLAAPLPARERLRAATQLTLATAAVFALVAGPWLYRVWSEFGNPLFPQYNAWFQAPLAASDVTGDIRWRPRGWGQALLWPLLFTADPYLAGEVALPQVAWAVLYLAALAAAAAWLRRRLSGVATTAPVASAVPAAVPRMVGVFFLAGFVLWLGMFGIHRYLVVLELLAPVVLWMLLRGLLPSRSGERLAWLAVAGCALVAVAGWNGWGHARWTRQAFAVERPALPAPGTVLLVGDEPHSWRVPFLWPESSYVGVASNFPESPAYVQRVRTMVAARGPALALLKATADEAGFRERRRNAKIERENRWASRLRLDRGDCGAMRWLASRGKRRELLQADRSPSGRCRFVAAATATAGHGGDAPAAGRDREQLVAAAALARRYGLRMAVEDCSSHASRVGDAAFPYLLCPVEWTARAPGAR</sequence>
<evidence type="ECO:0000313" key="3">
    <source>
        <dbReference type="Proteomes" id="UP000462066"/>
    </source>
</evidence>
<protein>
    <recommendedName>
        <fullName evidence="4">DUF2029 domain-containing protein</fullName>
    </recommendedName>
</protein>